<feature type="region of interest" description="Disordered" evidence="1">
    <location>
        <begin position="125"/>
        <end position="145"/>
    </location>
</feature>
<dbReference type="KEGG" id="ncu:F0U83_00170"/>
<evidence type="ECO:0000256" key="1">
    <source>
        <dbReference type="SAM" id="MobiDB-lite"/>
    </source>
</evidence>
<sequence length="378" mass="41252">MKVEAAEITFSAQTHQSSERRVEEQLTAGFVQEGDAFNEASLVNGVHWESSSKETAETNTYEDPRRVLAYEQIGKISLQQLRASATQEAGPKLLELTPEDQLKLDVIKTLFEKVMGRSLNVAMVNQSSESTTPQPQENSSAQTDNLSINIPESPGLAFGLDYTYRETLITQTQQSFSASGKVTTTDGRTLDIGLQLNLSREASQSRELRIRLGAALQDPLVVNFAGESAQLQDKTWQFDIDVDGSEETLYRLKETSGYLALDKDSNGVIDNGAELFGAVSGNGFQDLQAYDDDQNGFIDENDAIFDQLTILVQAADGTDHMFTLKEKGVGALYLGSIETPWDIQAGTTNDLAGKLRSTGVFLSEEGTAGTLQQIDLVV</sequence>
<gene>
    <name evidence="2" type="ORF">F0U83_00170</name>
</gene>
<dbReference type="PANTHER" id="PTHR39431:SF1">
    <property type="entry name" value="FRPA_C-RELATED PROTEIN"/>
    <property type="match status" value="1"/>
</dbReference>
<accession>A0A5P1R7J6</accession>
<dbReference type="EMBL" id="CP043869">
    <property type="protein sequence ID" value="QEQ95245.1"/>
    <property type="molecule type" value="Genomic_DNA"/>
</dbReference>
<name>A0A5P1R7J6_9GAMM</name>
<reference evidence="2 3" key="1">
    <citation type="journal article" date="2019" name="Biochem. Eng. J.">
        <title>Metabolic engineering of the marine bacteria Neptunomonas concharum for the production of acetoin and meso-2,3-butanediol from acetate.</title>
        <authorList>
            <person name="Li W."/>
            <person name="Pu N."/>
            <person name="Liu C.-X."/>
            <person name="Yuan Q.-P."/>
            <person name="Li Z.-J."/>
        </authorList>
    </citation>
    <scope>NUCLEOTIDE SEQUENCE [LARGE SCALE GENOMIC DNA]</scope>
    <source>
        <strain evidence="2 3">JCM17730</strain>
    </source>
</reference>
<evidence type="ECO:0000313" key="2">
    <source>
        <dbReference type="EMBL" id="QEQ95245.1"/>
    </source>
</evidence>
<evidence type="ECO:0008006" key="4">
    <source>
        <dbReference type="Google" id="ProtNLM"/>
    </source>
</evidence>
<dbReference type="Proteomes" id="UP000324760">
    <property type="component" value="Chromosome"/>
</dbReference>
<protein>
    <recommendedName>
        <fullName evidence="4">VCBS repeat-containing protein</fullName>
    </recommendedName>
</protein>
<proteinExistence type="predicted"/>
<organism evidence="2 3">
    <name type="scientific">Neptunomonas concharum</name>
    <dbReference type="NCBI Taxonomy" id="1031538"/>
    <lineage>
        <taxon>Bacteria</taxon>
        <taxon>Pseudomonadati</taxon>
        <taxon>Pseudomonadota</taxon>
        <taxon>Gammaproteobacteria</taxon>
        <taxon>Oceanospirillales</taxon>
        <taxon>Oceanospirillaceae</taxon>
        <taxon>Neptunomonas</taxon>
    </lineage>
</organism>
<keyword evidence="3" id="KW-1185">Reference proteome</keyword>
<dbReference type="RefSeq" id="WP_138985947.1">
    <property type="nucleotide sequence ID" value="NZ_CP043869.1"/>
</dbReference>
<dbReference type="AlphaFoldDB" id="A0A5P1R7J6"/>
<dbReference type="PANTHER" id="PTHR39431">
    <property type="entry name" value="FRPA/C-RELATED PROTEIN"/>
    <property type="match status" value="1"/>
</dbReference>
<evidence type="ECO:0000313" key="3">
    <source>
        <dbReference type="Proteomes" id="UP000324760"/>
    </source>
</evidence>
<dbReference type="OrthoDB" id="1676884at2"/>